<name>A0ABW3MMQ1_9PSEU</name>
<organism evidence="2 3">
    <name type="scientific">Kibdelosporangium lantanae</name>
    <dbReference type="NCBI Taxonomy" id="1497396"/>
    <lineage>
        <taxon>Bacteria</taxon>
        <taxon>Bacillati</taxon>
        <taxon>Actinomycetota</taxon>
        <taxon>Actinomycetes</taxon>
        <taxon>Pseudonocardiales</taxon>
        <taxon>Pseudonocardiaceae</taxon>
        <taxon>Kibdelosporangium</taxon>
    </lineage>
</organism>
<sequence>TEATKLAEAAGDAWQAAFLALDAFLDICCDPVYGKIVWQEAPLALGWHRWHEQEEKFSYGLVERLLSGMMDAGMLVRQPLPAATRVTFAILGAAGLALAEAAGPDKSRVRAEYAELIQRMISGLRPESVYSGPN</sequence>
<keyword evidence="3" id="KW-1185">Reference proteome</keyword>
<feature type="domain" description="Transcriptional regulator Rv0078-like C-terminal" evidence="1">
    <location>
        <begin position="14"/>
        <end position="124"/>
    </location>
</feature>
<proteinExistence type="predicted"/>
<dbReference type="EMBL" id="JBHTIS010003891">
    <property type="protein sequence ID" value="MFD1051816.1"/>
    <property type="molecule type" value="Genomic_DNA"/>
</dbReference>
<protein>
    <submittedName>
        <fullName evidence="2">TetR/AcrR family transcriptional regulator</fullName>
    </submittedName>
</protein>
<dbReference type="Pfam" id="PF21351">
    <property type="entry name" value="TetR_C_41"/>
    <property type="match status" value="1"/>
</dbReference>
<gene>
    <name evidence="2" type="ORF">ACFQ1S_42795</name>
</gene>
<evidence type="ECO:0000259" key="1">
    <source>
        <dbReference type="Pfam" id="PF21351"/>
    </source>
</evidence>
<comment type="caution">
    <text evidence="2">The sequence shown here is derived from an EMBL/GenBank/DDBJ whole genome shotgun (WGS) entry which is preliminary data.</text>
</comment>
<accession>A0ABW3MMQ1</accession>
<dbReference type="Proteomes" id="UP001597045">
    <property type="component" value="Unassembled WGS sequence"/>
</dbReference>
<feature type="non-terminal residue" evidence="2">
    <location>
        <position position="1"/>
    </location>
</feature>
<dbReference type="InterPro" id="IPR049484">
    <property type="entry name" value="Rv0078-like_C"/>
</dbReference>
<reference evidence="3" key="1">
    <citation type="journal article" date="2019" name="Int. J. Syst. Evol. Microbiol.">
        <title>The Global Catalogue of Microorganisms (GCM) 10K type strain sequencing project: providing services to taxonomists for standard genome sequencing and annotation.</title>
        <authorList>
            <consortium name="The Broad Institute Genomics Platform"/>
            <consortium name="The Broad Institute Genome Sequencing Center for Infectious Disease"/>
            <person name="Wu L."/>
            <person name="Ma J."/>
        </authorList>
    </citation>
    <scope>NUCLEOTIDE SEQUENCE [LARGE SCALE GENOMIC DNA]</scope>
    <source>
        <strain evidence="3">JCM 31486</strain>
    </source>
</reference>
<evidence type="ECO:0000313" key="2">
    <source>
        <dbReference type="EMBL" id="MFD1051816.1"/>
    </source>
</evidence>
<dbReference type="Gene3D" id="1.10.357.10">
    <property type="entry name" value="Tetracycline Repressor, domain 2"/>
    <property type="match status" value="1"/>
</dbReference>
<evidence type="ECO:0000313" key="3">
    <source>
        <dbReference type="Proteomes" id="UP001597045"/>
    </source>
</evidence>